<dbReference type="NCBIfam" id="TIGR01554">
    <property type="entry name" value="major_cap_HK97"/>
    <property type="match status" value="1"/>
</dbReference>
<comment type="subcellular location">
    <subcellularLocation>
        <location evidence="1">Virion</location>
    </subcellularLocation>
</comment>
<comment type="caution">
    <text evidence="3">The sequence shown here is derived from an EMBL/GenBank/DDBJ whole genome shotgun (WGS) entry which is preliminary data.</text>
</comment>
<protein>
    <submittedName>
        <fullName evidence="3">Phage major capsid protein</fullName>
    </submittedName>
</protein>
<dbReference type="InterPro" id="IPR024455">
    <property type="entry name" value="Phage_capsid"/>
</dbReference>
<dbReference type="RefSeq" id="WP_129824078.1">
    <property type="nucleotide sequence ID" value="NZ_RCYS01000001.1"/>
</dbReference>
<sequence length="286" mass="32374">MKIDLKNKKEKLEKYIRSIGYETTGLELKNDQAIIDQAIIDSYKQDEKKDLVSLIDIIEVTSKDGKYEEIDLDKVEMIEIGDTLGGNRDEKAKTDFLEVDYKMKTLAGFLNLSKEQIDDGMYNLDSFLGNSIAKLERKTMNKGIGKVLKLATAKSIASINDIKDLVALVNPEREVSIVVTNSLFNHLEKMVDSSGLPILKVNKVNGTSETFYTDHFVVVDDTTLGNAGDKLAFVGDLKNYAKLFKYNQTSVKWVTDFKTYSERLALYTRFDVKKVQPTLGYFATWN</sequence>
<gene>
    <name evidence="3" type="ORF">GMC94_01710</name>
</gene>
<evidence type="ECO:0000259" key="2">
    <source>
        <dbReference type="Pfam" id="PF05065"/>
    </source>
</evidence>
<dbReference type="InterPro" id="IPR054612">
    <property type="entry name" value="Phage_capsid-like_C"/>
</dbReference>
<name>A0A7X2X2M1_STRPA</name>
<dbReference type="EMBL" id="WMZJ01000001">
    <property type="protein sequence ID" value="MTS53616.1"/>
    <property type="molecule type" value="Genomic_DNA"/>
</dbReference>
<dbReference type="AlphaFoldDB" id="A0A7X2X2M1"/>
<dbReference type="Pfam" id="PF05065">
    <property type="entry name" value="Phage_capsid"/>
    <property type="match status" value="1"/>
</dbReference>
<reference evidence="3 4" key="1">
    <citation type="journal article" date="2019" name="Nat. Med.">
        <title>A library of human gut bacterial isolates paired with longitudinal multiomics data enables mechanistic microbiome research.</title>
        <authorList>
            <person name="Poyet M."/>
            <person name="Groussin M."/>
            <person name="Gibbons S.M."/>
            <person name="Avila-Pacheco J."/>
            <person name="Jiang X."/>
            <person name="Kearney S.M."/>
            <person name="Perrotta A.R."/>
            <person name="Berdy B."/>
            <person name="Zhao S."/>
            <person name="Lieberman T.D."/>
            <person name="Swanson P.K."/>
            <person name="Smith M."/>
            <person name="Roesemann S."/>
            <person name="Alexander J.E."/>
            <person name="Rich S.A."/>
            <person name="Livny J."/>
            <person name="Vlamakis H."/>
            <person name="Clish C."/>
            <person name="Bullock K."/>
            <person name="Deik A."/>
            <person name="Scott J."/>
            <person name="Pierce K.A."/>
            <person name="Xavier R.J."/>
            <person name="Alm E.J."/>
        </authorList>
    </citation>
    <scope>NUCLEOTIDE SEQUENCE [LARGE SCALE GENOMIC DNA]</scope>
    <source>
        <strain evidence="3 4">BIOML-A1</strain>
    </source>
</reference>
<organism evidence="3 4">
    <name type="scientific">Streptococcus parasanguinis</name>
    <dbReference type="NCBI Taxonomy" id="1318"/>
    <lineage>
        <taxon>Bacteria</taxon>
        <taxon>Bacillati</taxon>
        <taxon>Bacillota</taxon>
        <taxon>Bacilli</taxon>
        <taxon>Lactobacillales</taxon>
        <taxon>Streptococcaceae</taxon>
        <taxon>Streptococcus</taxon>
    </lineage>
</organism>
<accession>A0A7X2X2M1</accession>
<evidence type="ECO:0000313" key="3">
    <source>
        <dbReference type="EMBL" id="MTS53616.1"/>
    </source>
</evidence>
<dbReference type="Proteomes" id="UP000441330">
    <property type="component" value="Unassembled WGS sequence"/>
</dbReference>
<proteinExistence type="predicted"/>
<evidence type="ECO:0000256" key="1">
    <source>
        <dbReference type="ARBA" id="ARBA00004328"/>
    </source>
</evidence>
<evidence type="ECO:0000313" key="4">
    <source>
        <dbReference type="Proteomes" id="UP000441330"/>
    </source>
</evidence>
<dbReference type="SUPFAM" id="SSF56563">
    <property type="entry name" value="Major capsid protein gp5"/>
    <property type="match status" value="1"/>
</dbReference>
<feature type="domain" description="Phage capsid-like C-terminal" evidence="2">
    <location>
        <begin position="53"/>
        <end position="274"/>
    </location>
</feature>